<keyword evidence="3 5" id="KW-1005">Bacterial flagellum biogenesis</keyword>
<keyword evidence="7" id="KW-0969">Cilium</keyword>
<protein>
    <recommendedName>
        <fullName evidence="2 5">Basal-body rod modification protein FlgD</fullName>
    </recommendedName>
</protein>
<comment type="similarity">
    <text evidence="1 5">Belongs to the FlgD family.</text>
</comment>
<dbReference type="AlphaFoldDB" id="A0A543KAW2"/>
<evidence type="ECO:0000256" key="3">
    <source>
        <dbReference type="ARBA" id="ARBA00022795"/>
    </source>
</evidence>
<organism evidence="7 8">
    <name type="scientific">Roseinatronobacter monicus</name>
    <dbReference type="NCBI Taxonomy" id="393481"/>
    <lineage>
        <taxon>Bacteria</taxon>
        <taxon>Pseudomonadati</taxon>
        <taxon>Pseudomonadota</taxon>
        <taxon>Alphaproteobacteria</taxon>
        <taxon>Rhodobacterales</taxon>
        <taxon>Paracoccaceae</taxon>
        <taxon>Roseinatronobacter</taxon>
    </lineage>
</organism>
<dbReference type="Proteomes" id="UP000320582">
    <property type="component" value="Unassembled WGS sequence"/>
</dbReference>
<evidence type="ECO:0000313" key="8">
    <source>
        <dbReference type="Proteomes" id="UP000320582"/>
    </source>
</evidence>
<dbReference type="InterPro" id="IPR005648">
    <property type="entry name" value="FlgD"/>
</dbReference>
<evidence type="ECO:0000313" key="7">
    <source>
        <dbReference type="EMBL" id="TQM92221.1"/>
    </source>
</evidence>
<evidence type="ECO:0000256" key="5">
    <source>
        <dbReference type="RuleBase" id="RU362076"/>
    </source>
</evidence>
<evidence type="ECO:0000256" key="1">
    <source>
        <dbReference type="ARBA" id="ARBA00010577"/>
    </source>
</evidence>
<keyword evidence="8" id="KW-1185">Reference proteome</keyword>
<dbReference type="RefSeq" id="WP_142079968.1">
    <property type="nucleotide sequence ID" value="NZ_VFPT01000001.1"/>
</dbReference>
<dbReference type="Pfam" id="PF03963">
    <property type="entry name" value="FlgD"/>
    <property type="match status" value="1"/>
</dbReference>
<evidence type="ECO:0000256" key="2">
    <source>
        <dbReference type="ARBA" id="ARBA00016013"/>
    </source>
</evidence>
<feature type="region of interest" description="Disordered" evidence="6">
    <location>
        <begin position="1"/>
        <end position="26"/>
    </location>
</feature>
<proteinExistence type="inferred from homology"/>
<keyword evidence="7" id="KW-0966">Cell projection</keyword>
<gene>
    <name evidence="7" type="ORF">BD293_0814</name>
</gene>
<evidence type="ECO:0000256" key="4">
    <source>
        <dbReference type="ARBA" id="ARBA00024746"/>
    </source>
</evidence>
<accession>A0A543KAW2</accession>
<keyword evidence="7" id="KW-0282">Flagellum</keyword>
<sequence>MDAQIHALNPNAVGHARDAQRNAPKTEISSDFQTFLRMLTTQMQNQNPLEPIEASDFAVQLATFSGVEQQVRTNDLLAQLAGRMGLSELGNWVGREALTSAPQLIDGAPLRLVPPEIAGADRAELVLRDVNGNEAGRYSVSPNATEIILDIPDQDHGGPRTGYYAISMESFRAGELIGEGPALGYSRIVEARSDAGQVLLVLDGGHIIASDKVVGLRA</sequence>
<comment type="function">
    <text evidence="4 5">Required for flagellar hook formation. May act as a scaffolding protein.</text>
</comment>
<dbReference type="GO" id="GO:0044781">
    <property type="term" value="P:bacterial-type flagellum organization"/>
    <property type="evidence" value="ECO:0007669"/>
    <property type="project" value="UniProtKB-UniRule"/>
</dbReference>
<reference evidence="7 8" key="1">
    <citation type="submission" date="2019-06" db="EMBL/GenBank/DDBJ databases">
        <title>Genomic Encyclopedia of Archaeal and Bacterial Type Strains, Phase II (KMG-II): from individual species to whole genera.</title>
        <authorList>
            <person name="Goeker M."/>
        </authorList>
    </citation>
    <scope>NUCLEOTIDE SEQUENCE [LARGE SCALE GENOMIC DNA]</scope>
    <source>
        <strain evidence="7 8">DSM 18423</strain>
    </source>
</reference>
<name>A0A543KAW2_9RHOB</name>
<dbReference type="OrthoDB" id="9785233at2"/>
<comment type="caution">
    <text evidence="7">The sequence shown here is derived from an EMBL/GenBank/DDBJ whole genome shotgun (WGS) entry which is preliminary data.</text>
</comment>
<dbReference type="EMBL" id="VFPT01000001">
    <property type="protein sequence ID" value="TQM92221.1"/>
    <property type="molecule type" value="Genomic_DNA"/>
</dbReference>
<evidence type="ECO:0000256" key="6">
    <source>
        <dbReference type="SAM" id="MobiDB-lite"/>
    </source>
</evidence>